<sequence>MVTNDGLSVTTLERMAFLGPGTIKTPEGLRNCEDYVQAMGMTTALEVQKRVNPIIESMNSTSLALDYESWTTSGIQPWIAKREAILDRIQNYLHIGTYSVQNDNQIVERARLKGITIESTSIRWLAKHRHDGPLIKLLLEKRNVEQLLKRFSTGLPSPDHSGVSLLTGKWDAYSSYSGRISASHMAMTAFPRAMREYYVAPDIDGEKAVYVSFDESQIELRLLAGYANCSKLLSQLLLGEDVHRYFASKLFGIPEDEVSDQMRRLSKKLIYGTIYGAGANRLHEISFKSNLEVVSSPIELVKQLYPEMLMALRRFRRANVVWYGLQPTRIPPKIGSTWIPLATKQNLSLQSASAMLLKQALVRLPDDVRIVNIIHDEIICWCKPSEIPLVLQQVCKAYELAATDLHYRLPLTNLIKLQILGGN</sequence>
<dbReference type="SUPFAM" id="SSF56672">
    <property type="entry name" value="DNA/RNA polymerases"/>
    <property type="match status" value="1"/>
</dbReference>
<dbReference type="PANTHER" id="PTHR10133:SF62">
    <property type="entry name" value="DNA POLYMERASE THETA"/>
    <property type="match status" value="1"/>
</dbReference>
<dbReference type="Gene3D" id="1.10.150.20">
    <property type="entry name" value="5' to 3' exonuclease, C-terminal subdomain"/>
    <property type="match status" value="1"/>
</dbReference>
<dbReference type="GO" id="GO:0006302">
    <property type="term" value="P:double-strand break repair"/>
    <property type="evidence" value="ECO:0007669"/>
    <property type="project" value="TreeGrafter"/>
</dbReference>
<dbReference type="STRING" id="357278.IV61_GL000957"/>
<keyword evidence="3" id="KW-0548">Nucleotidyltransferase</keyword>
<organism evidence="7 8">
    <name type="scientific">Levilactobacillus parabrevis ATCC 53295</name>
    <dbReference type="NCBI Taxonomy" id="1267003"/>
    <lineage>
        <taxon>Bacteria</taxon>
        <taxon>Bacillati</taxon>
        <taxon>Bacillota</taxon>
        <taxon>Bacilli</taxon>
        <taxon>Lactobacillales</taxon>
        <taxon>Lactobacillaceae</taxon>
        <taxon>Levilactobacillus</taxon>
    </lineage>
</organism>
<dbReference type="InterPro" id="IPR019760">
    <property type="entry name" value="DNA-dir_DNA_pol_A_CS"/>
</dbReference>
<name>A0A0R1GQI4_9LACO</name>
<evidence type="ECO:0000313" key="8">
    <source>
        <dbReference type="Proteomes" id="UP000051176"/>
    </source>
</evidence>
<dbReference type="Pfam" id="PF00476">
    <property type="entry name" value="DNA_pol_A"/>
    <property type="match status" value="1"/>
</dbReference>
<dbReference type="InterPro" id="IPR001098">
    <property type="entry name" value="DNA-dir_DNA_pol_A_palm_dom"/>
</dbReference>
<accession>A0A0R1GQI4</accession>
<keyword evidence="4" id="KW-0239">DNA-directed DNA polymerase</keyword>
<dbReference type="GO" id="GO:0006261">
    <property type="term" value="P:DNA-templated DNA replication"/>
    <property type="evidence" value="ECO:0007669"/>
    <property type="project" value="InterPro"/>
</dbReference>
<evidence type="ECO:0000256" key="4">
    <source>
        <dbReference type="ARBA" id="ARBA00022932"/>
    </source>
</evidence>
<dbReference type="AlphaFoldDB" id="A0A0R1GQI4"/>
<dbReference type="InterPro" id="IPR002298">
    <property type="entry name" value="DNA_polymerase_A"/>
</dbReference>
<evidence type="ECO:0000256" key="5">
    <source>
        <dbReference type="ARBA" id="ARBA00049244"/>
    </source>
</evidence>
<comment type="catalytic activity">
    <reaction evidence="5">
        <text>DNA(n) + a 2'-deoxyribonucleoside 5'-triphosphate = DNA(n+1) + diphosphate</text>
        <dbReference type="Rhea" id="RHEA:22508"/>
        <dbReference type="Rhea" id="RHEA-COMP:17339"/>
        <dbReference type="Rhea" id="RHEA-COMP:17340"/>
        <dbReference type="ChEBI" id="CHEBI:33019"/>
        <dbReference type="ChEBI" id="CHEBI:61560"/>
        <dbReference type="ChEBI" id="CHEBI:173112"/>
        <dbReference type="EC" id="2.7.7.7"/>
    </reaction>
</comment>
<dbReference type="EMBL" id="AZCZ01000023">
    <property type="protein sequence ID" value="KRK36331.1"/>
    <property type="molecule type" value="Genomic_DNA"/>
</dbReference>
<keyword evidence="8" id="KW-1185">Reference proteome</keyword>
<evidence type="ECO:0000256" key="3">
    <source>
        <dbReference type="ARBA" id="ARBA00022695"/>
    </source>
</evidence>
<dbReference type="EC" id="2.7.7.7" evidence="1"/>
<dbReference type="SMART" id="SM00482">
    <property type="entry name" value="POLAc"/>
    <property type="match status" value="1"/>
</dbReference>
<dbReference type="GO" id="GO:0003677">
    <property type="term" value="F:DNA binding"/>
    <property type="evidence" value="ECO:0007669"/>
    <property type="project" value="InterPro"/>
</dbReference>
<evidence type="ECO:0000256" key="1">
    <source>
        <dbReference type="ARBA" id="ARBA00012417"/>
    </source>
</evidence>
<gene>
    <name evidence="7" type="ORF">FD07_GL000891</name>
</gene>
<keyword evidence="2" id="KW-0808">Transferase</keyword>
<dbReference type="PATRIC" id="fig|1267003.4.peg.949"/>
<comment type="caution">
    <text evidence="7">The sequence shown here is derived from an EMBL/GenBank/DDBJ whole genome shotgun (WGS) entry which is preliminary data.</text>
</comment>
<dbReference type="Gene3D" id="3.30.70.370">
    <property type="match status" value="1"/>
</dbReference>
<evidence type="ECO:0000259" key="6">
    <source>
        <dbReference type="SMART" id="SM00482"/>
    </source>
</evidence>
<protein>
    <recommendedName>
        <fullName evidence="1">DNA-directed DNA polymerase</fullName>
        <ecNumber evidence="1">2.7.7.7</ecNumber>
    </recommendedName>
</protein>
<dbReference type="RefSeq" id="WP_020089666.1">
    <property type="nucleotide sequence ID" value="NZ_AZCZ01000023.1"/>
</dbReference>
<evidence type="ECO:0000313" key="7">
    <source>
        <dbReference type="EMBL" id="KRK36331.1"/>
    </source>
</evidence>
<dbReference type="PRINTS" id="PR00868">
    <property type="entry name" value="DNAPOLI"/>
</dbReference>
<reference evidence="7 8" key="1">
    <citation type="journal article" date="2015" name="Genome Announc.">
        <title>Expanding the biotechnology potential of lactobacilli through comparative genomics of 213 strains and associated genera.</title>
        <authorList>
            <person name="Sun Z."/>
            <person name="Harris H.M."/>
            <person name="McCann A."/>
            <person name="Guo C."/>
            <person name="Argimon S."/>
            <person name="Zhang W."/>
            <person name="Yang X."/>
            <person name="Jeffery I.B."/>
            <person name="Cooney J.C."/>
            <person name="Kagawa T.F."/>
            <person name="Liu W."/>
            <person name="Song Y."/>
            <person name="Salvetti E."/>
            <person name="Wrobel A."/>
            <person name="Rasinkangas P."/>
            <person name="Parkhill J."/>
            <person name="Rea M.C."/>
            <person name="O'Sullivan O."/>
            <person name="Ritari J."/>
            <person name="Douillard F.P."/>
            <person name="Paul Ross R."/>
            <person name="Yang R."/>
            <person name="Briner A.E."/>
            <person name="Felis G.E."/>
            <person name="de Vos W.M."/>
            <person name="Barrangou R."/>
            <person name="Klaenhammer T.R."/>
            <person name="Caufield P.W."/>
            <person name="Cui Y."/>
            <person name="Zhang H."/>
            <person name="O'Toole P.W."/>
        </authorList>
    </citation>
    <scope>NUCLEOTIDE SEQUENCE [LARGE SCALE GENOMIC DNA]</scope>
    <source>
        <strain evidence="7 8">ATCC 53295</strain>
    </source>
</reference>
<dbReference type="InterPro" id="IPR043502">
    <property type="entry name" value="DNA/RNA_pol_sf"/>
</dbReference>
<dbReference type="PANTHER" id="PTHR10133">
    <property type="entry name" value="DNA POLYMERASE I"/>
    <property type="match status" value="1"/>
</dbReference>
<dbReference type="GO" id="GO:0003887">
    <property type="term" value="F:DNA-directed DNA polymerase activity"/>
    <property type="evidence" value="ECO:0007669"/>
    <property type="project" value="UniProtKB-KW"/>
</dbReference>
<evidence type="ECO:0000256" key="2">
    <source>
        <dbReference type="ARBA" id="ARBA00022679"/>
    </source>
</evidence>
<dbReference type="PROSITE" id="PS00447">
    <property type="entry name" value="DNA_POLYMERASE_A"/>
    <property type="match status" value="1"/>
</dbReference>
<proteinExistence type="predicted"/>
<feature type="domain" description="DNA-directed DNA polymerase family A palm" evidence="6">
    <location>
        <begin position="191"/>
        <end position="386"/>
    </location>
</feature>
<dbReference type="Proteomes" id="UP000051176">
    <property type="component" value="Unassembled WGS sequence"/>
</dbReference>
<dbReference type="OrthoDB" id="3010383at2"/>